<organism evidence="5 6">
    <name type="scientific">Mycobacterium lacus</name>
    <dbReference type="NCBI Taxonomy" id="169765"/>
    <lineage>
        <taxon>Bacteria</taxon>
        <taxon>Bacillati</taxon>
        <taxon>Actinomycetota</taxon>
        <taxon>Actinomycetes</taxon>
        <taxon>Mycobacteriales</taxon>
        <taxon>Mycobacteriaceae</taxon>
        <taxon>Mycobacterium</taxon>
    </lineage>
</organism>
<protein>
    <submittedName>
        <fullName evidence="5">Uncharacterized protein</fullName>
    </submittedName>
</protein>
<dbReference type="SMART" id="SM00100">
    <property type="entry name" value="cNMP"/>
    <property type="match status" value="1"/>
</dbReference>
<proteinExistence type="predicted"/>
<keyword evidence="4" id="KW-0472">Membrane</keyword>
<evidence type="ECO:0000256" key="2">
    <source>
        <dbReference type="ARBA" id="ARBA00022692"/>
    </source>
</evidence>
<evidence type="ECO:0000313" key="5">
    <source>
        <dbReference type="EMBL" id="BBX97221.1"/>
    </source>
</evidence>
<dbReference type="InterPro" id="IPR023408">
    <property type="entry name" value="MscS_beta-dom_sf"/>
</dbReference>
<dbReference type="SUPFAM" id="SSF51206">
    <property type="entry name" value="cAMP-binding domain-like"/>
    <property type="match status" value="1"/>
</dbReference>
<dbReference type="Pfam" id="PF21088">
    <property type="entry name" value="MS_channel_1st"/>
    <property type="match status" value="1"/>
</dbReference>
<dbReference type="RefSeq" id="WP_085162933.1">
    <property type="nucleotide sequence ID" value="NZ_AP022581.1"/>
</dbReference>
<sequence length="469" mass="50991">MNVFHASWFYWAVGIAVGLPVGLILLTELHHTLVRRSSRLARQVSLLRNYLLPLGALLLLLVKAAQIPAGDAMVRILTTVFGFMVLVLLLSGLNATVFQGAPEDSWRKRLPAIFLDVARFALIGTGLAMILSYIWGVRVGGLFTALGVTSVVIGLMLQNSVGQIVSGLFMLFEQPFRIDDWLDTPTARGRVVEVNWRAVHIETPTGLRITPNSMLATTSFTNLSRPGGSHKCAITTKFALADSPNRVCAMLTRIAGSLPHLKPGEAPSTVALGGGEYRTTVRLRSPADDGAAQATFLPWVWYAARREGLHLDEADDEFSTTERVWDALRTVVGPELRLSLTDQQSLVPYARVVRYGTDEIVQHAGVVPKAMTFIIAGSVRLTAKTEDGSVVPISTLSEGAFLGVTALTRQPNPTGAVALEEVTALEIDREHLEQVVMGKPVLLQELGRLIDERQTKAQRARSGPSYSVS</sequence>
<gene>
    <name evidence="5" type="ORF">MLAC_25150</name>
</gene>
<dbReference type="GO" id="GO:0016020">
    <property type="term" value="C:membrane"/>
    <property type="evidence" value="ECO:0007669"/>
    <property type="project" value="UniProtKB-SubCell"/>
</dbReference>
<dbReference type="PANTHER" id="PTHR30566:SF25">
    <property type="entry name" value="INNER MEMBRANE PROTEIN"/>
    <property type="match status" value="1"/>
</dbReference>
<dbReference type="InterPro" id="IPR014710">
    <property type="entry name" value="RmlC-like_jellyroll"/>
</dbReference>
<keyword evidence="2" id="KW-0812">Transmembrane</keyword>
<dbReference type="Gene3D" id="1.10.287.1260">
    <property type="match status" value="1"/>
</dbReference>
<dbReference type="OrthoDB" id="9775207at2"/>
<dbReference type="AlphaFoldDB" id="A0A1X1XM26"/>
<dbReference type="Pfam" id="PF00027">
    <property type="entry name" value="cNMP_binding"/>
    <property type="match status" value="1"/>
</dbReference>
<comment type="subcellular location">
    <subcellularLocation>
        <location evidence="1">Membrane</location>
    </subcellularLocation>
</comment>
<dbReference type="Proteomes" id="UP000466396">
    <property type="component" value="Chromosome"/>
</dbReference>
<keyword evidence="3" id="KW-1133">Transmembrane helix</keyword>
<dbReference type="Gene3D" id="2.30.30.60">
    <property type="match status" value="1"/>
</dbReference>
<evidence type="ECO:0000256" key="4">
    <source>
        <dbReference type="ARBA" id="ARBA00023136"/>
    </source>
</evidence>
<accession>A0A1X1XM26</accession>
<dbReference type="InterPro" id="IPR049142">
    <property type="entry name" value="MS_channel_1st"/>
</dbReference>
<dbReference type="PIRSF" id="PIRSF026673">
    <property type="entry name" value="UCP026673_ion_chan"/>
    <property type="match status" value="1"/>
</dbReference>
<dbReference type="InterPro" id="IPR016846">
    <property type="entry name" value="cNMP-bd_ion_channel"/>
</dbReference>
<dbReference type="EMBL" id="AP022581">
    <property type="protein sequence ID" value="BBX97221.1"/>
    <property type="molecule type" value="Genomic_DNA"/>
</dbReference>
<dbReference type="InterPro" id="IPR000595">
    <property type="entry name" value="cNMP-bd_dom"/>
</dbReference>
<dbReference type="InterPro" id="IPR018490">
    <property type="entry name" value="cNMP-bd_dom_sf"/>
</dbReference>
<keyword evidence="6" id="KW-1185">Reference proteome</keyword>
<dbReference type="Gene3D" id="2.60.120.10">
    <property type="entry name" value="Jelly Rolls"/>
    <property type="match status" value="1"/>
</dbReference>
<evidence type="ECO:0000256" key="3">
    <source>
        <dbReference type="ARBA" id="ARBA00022989"/>
    </source>
</evidence>
<dbReference type="SUPFAM" id="SSF50182">
    <property type="entry name" value="Sm-like ribonucleoproteins"/>
    <property type="match status" value="1"/>
</dbReference>
<dbReference type="InterPro" id="IPR010920">
    <property type="entry name" value="LSM_dom_sf"/>
</dbReference>
<dbReference type="PROSITE" id="PS50042">
    <property type="entry name" value="CNMP_BINDING_3"/>
    <property type="match status" value="1"/>
</dbReference>
<dbReference type="KEGG" id="mlj:MLAC_25150"/>
<dbReference type="InterPro" id="IPR006685">
    <property type="entry name" value="MscS_channel_2nd"/>
</dbReference>
<dbReference type="PANTHER" id="PTHR30566">
    <property type="entry name" value="YNAI-RELATED MECHANOSENSITIVE ION CHANNEL"/>
    <property type="match status" value="1"/>
</dbReference>
<name>A0A1X1XM26_9MYCO</name>
<evidence type="ECO:0000256" key="1">
    <source>
        <dbReference type="ARBA" id="ARBA00004370"/>
    </source>
</evidence>
<reference evidence="5 6" key="1">
    <citation type="journal article" date="2019" name="Emerg. Microbes Infect.">
        <title>Comprehensive subspecies identification of 175 nontuberculous mycobacteria species based on 7547 genomic profiles.</title>
        <authorList>
            <person name="Matsumoto Y."/>
            <person name="Kinjo T."/>
            <person name="Motooka D."/>
            <person name="Nabeya D."/>
            <person name="Jung N."/>
            <person name="Uechi K."/>
            <person name="Horii T."/>
            <person name="Iida T."/>
            <person name="Fujita J."/>
            <person name="Nakamura S."/>
        </authorList>
    </citation>
    <scope>NUCLEOTIDE SEQUENCE [LARGE SCALE GENOMIC DNA]</scope>
    <source>
        <strain evidence="5 6">JCM 15657</strain>
    </source>
</reference>
<dbReference type="STRING" id="169765.AWC15_09715"/>
<dbReference type="GO" id="GO:0055085">
    <property type="term" value="P:transmembrane transport"/>
    <property type="evidence" value="ECO:0007669"/>
    <property type="project" value="InterPro"/>
</dbReference>
<dbReference type="CDD" id="cd00038">
    <property type="entry name" value="CAP_ED"/>
    <property type="match status" value="1"/>
</dbReference>
<evidence type="ECO:0000313" key="6">
    <source>
        <dbReference type="Proteomes" id="UP000466396"/>
    </source>
</evidence>
<dbReference type="Pfam" id="PF00924">
    <property type="entry name" value="MS_channel_2nd"/>
    <property type="match status" value="1"/>
</dbReference>